<comment type="caution">
    <text evidence="2">The sequence shown here is derived from an EMBL/GenBank/DDBJ whole genome shotgun (WGS) entry which is preliminary data.</text>
</comment>
<dbReference type="EMBL" id="JAXIVS010000007">
    <property type="protein sequence ID" value="MDY7228999.1"/>
    <property type="molecule type" value="Genomic_DNA"/>
</dbReference>
<sequence length="281" mass="29331">MAVAAPEVRNGNGNGTAPSAPPPRPWQPPRNEAPAPAARPPEPPRGPEASTPVGATPLSRVTEPAPEVRVINVRKPPEALVASADERMFPEEGSAEGCASGECLPEPPEPEPEPAVAQAPVSSGRDIPTQSNVERWRAAVEAVRIQSPRHGTALAHGRLLWLRPGEVGLAYPPTAGFHKAQVTGAGGRPGVEKALSDHFGRPTKLITQDGNAEAAAAPPSLAEQDAQARAAYTHSTEGKVRTHPSVRAVLKILGGEIEHIQVLEPERPPASPAVESPDESA</sequence>
<dbReference type="Proteomes" id="UP001291309">
    <property type="component" value="Unassembled WGS sequence"/>
</dbReference>
<dbReference type="RefSeq" id="WP_321547724.1">
    <property type="nucleotide sequence ID" value="NZ_JAXIVS010000007.1"/>
</dbReference>
<evidence type="ECO:0000313" key="3">
    <source>
        <dbReference type="Proteomes" id="UP001291309"/>
    </source>
</evidence>
<name>A0ABU5H7C8_9BACT</name>
<proteinExistence type="predicted"/>
<evidence type="ECO:0000313" key="2">
    <source>
        <dbReference type="EMBL" id="MDY7228999.1"/>
    </source>
</evidence>
<reference evidence="2 3" key="1">
    <citation type="submission" date="2023-12" db="EMBL/GenBank/DDBJ databases">
        <title>the genome sequence of Hyalangium sp. s54d21.</title>
        <authorList>
            <person name="Zhang X."/>
        </authorList>
    </citation>
    <scope>NUCLEOTIDE SEQUENCE [LARGE SCALE GENOMIC DNA]</scope>
    <source>
        <strain evidence="3">s54d21</strain>
    </source>
</reference>
<feature type="compositionally biased region" description="Low complexity" evidence="1">
    <location>
        <begin position="212"/>
        <end position="225"/>
    </location>
</feature>
<gene>
    <name evidence="2" type="ORF">SYV04_21480</name>
</gene>
<protein>
    <submittedName>
        <fullName evidence="2">DNA polymerase III subunit gamma/tau</fullName>
    </submittedName>
</protein>
<feature type="region of interest" description="Disordered" evidence="1">
    <location>
        <begin position="209"/>
        <end position="240"/>
    </location>
</feature>
<keyword evidence="3" id="KW-1185">Reference proteome</keyword>
<feature type="region of interest" description="Disordered" evidence="1">
    <location>
        <begin position="1"/>
        <end position="130"/>
    </location>
</feature>
<organism evidence="2 3">
    <name type="scientific">Hyalangium rubrum</name>
    <dbReference type="NCBI Taxonomy" id="3103134"/>
    <lineage>
        <taxon>Bacteria</taxon>
        <taxon>Pseudomonadati</taxon>
        <taxon>Myxococcota</taxon>
        <taxon>Myxococcia</taxon>
        <taxon>Myxococcales</taxon>
        <taxon>Cystobacterineae</taxon>
        <taxon>Archangiaceae</taxon>
        <taxon>Hyalangium</taxon>
    </lineage>
</organism>
<feature type="compositionally biased region" description="Pro residues" evidence="1">
    <location>
        <begin position="19"/>
        <end position="28"/>
    </location>
</feature>
<evidence type="ECO:0000256" key="1">
    <source>
        <dbReference type="SAM" id="MobiDB-lite"/>
    </source>
</evidence>
<accession>A0ABU5H7C8</accession>
<feature type="compositionally biased region" description="Pro residues" evidence="1">
    <location>
        <begin position="37"/>
        <end position="46"/>
    </location>
</feature>
<feature type="compositionally biased region" description="Low complexity" evidence="1">
    <location>
        <begin position="91"/>
        <end position="103"/>
    </location>
</feature>
<feature type="region of interest" description="Disordered" evidence="1">
    <location>
        <begin position="261"/>
        <end position="281"/>
    </location>
</feature>